<name>A0ABW4X3I1_9BACT</name>
<keyword evidence="2" id="KW-1185">Reference proteome</keyword>
<dbReference type="Gene3D" id="2.40.400.10">
    <property type="entry name" value="Acetoacetate decarboxylase-like"/>
    <property type="match status" value="1"/>
</dbReference>
<dbReference type="SUPFAM" id="SSF160104">
    <property type="entry name" value="Acetoacetate decarboxylase-like"/>
    <property type="match status" value="1"/>
</dbReference>
<gene>
    <name evidence="1" type="ORF">ACFSKU_19715</name>
</gene>
<sequence length="216" mass="24472">MQPNLVSPPPWQLTGDGVVLLYHFPDEFNKQYSFMADYQQQAYKGWVGAVMMVDYKTSGVGPYRELIFIPGLFDLNGKLSFSISKIYVSTYDSVWNGIQNWGIPKELADFSVATYADGTKEFEVSKNDKTFFEASLKPFGIRLPITTKVLPLVRVIQQLRDQLLLTRLDARGQTQLSSLKSIYSDASFFPPVHQLKPLVSMSVHDFLMTFPVPTVL</sequence>
<accession>A0ABW4X3I1</accession>
<dbReference type="RefSeq" id="WP_229957359.1">
    <property type="nucleotide sequence ID" value="NZ_JAJJWI010000001.1"/>
</dbReference>
<proteinExistence type="predicted"/>
<organism evidence="1 2">
    <name type="scientific">Pontibacter silvestris</name>
    <dbReference type="NCBI Taxonomy" id="2305183"/>
    <lineage>
        <taxon>Bacteria</taxon>
        <taxon>Pseudomonadati</taxon>
        <taxon>Bacteroidota</taxon>
        <taxon>Cytophagia</taxon>
        <taxon>Cytophagales</taxon>
        <taxon>Hymenobacteraceae</taxon>
        <taxon>Pontibacter</taxon>
    </lineage>
</organism>
<dbReference type="PANTHER" id="PTHR40518">
    <property type="entry name" value="ACETOACETATE DECARBOXYLASE"/>
    <property type="match status" value="1"/>
</dbReference>
<dbReference type="InterPro" id="IPR023375">
    <property type="entry name" value="ADC_dom_sf"/>
</dbReference>
<evidence type="ECO:0000313" key="1">
    <source>
        <dbReference type="EMBL" id="MFD2069121.1"/>
    </source>
</evidence>
<dbReference type="EMBL" id="JBHUHV010000058">
    <property type="protein sequence ID" value="MFD2069121.1"/>
    <property type="molecule type" value="Genomic_DNA"/>
</dbReference>
<dbReference type="PANTHER" id="PTHR40518:SF1">
    <property type="entry name" value="ACETOACETATE DECARBOXYLASE"/>
    <property type="match status" value="1"/>
</dbReference>
<comment type="caution">
    <text evidence="1">The sequence shown here is derived from an EMBL/GenBank/DDBJ whole genome shotgun (WGS) entry which is preliminary data.</text>
</comment>
<protein>
    <submittedName>
        <fullName evidence="1">Acetoacetate decarboxylase family protein</fullName>
    </submittedName>
</protein>
<dbReference type="Proteomes" id="UP001597369">
    <property type="component" value="Unassembled WGS sequence"/>
</dbReference>
<evidence type="ECO:0000313" key="2">
    <source>
        <dbReference type="Proteomes" id="UP001597369"/>
    </source>
</evidence>
<reference evidence="2" key="1">
    <citation type="journal article" date="2019" name="Int. J. Syst. Evol. Microbiol.">
        <title>The Global Catalogue of Microorganisms (GCM) 10K type strain sequencing project: providing services to taxonomists for standard genome sequencing and annotation.</title>
        <authorList>
            <consortium name="The Broad Institute Genomics Platform"/>
            <consortium name="The Broad Institute Genome Sequencing Center for Infectious Disease"/>
            <person name="Wu L."/>
            <person name="Ma J."/>
        </authorList>
    </citation>
    <scope>NUCLEOTIDE SEQUENCE [LARGE SCALE GENOMIC DNA]</scope>
    <source>
        <strain evidence="2">JCM 16545</strain>
    </source>
</reference>